<evidence type="ECO:0000313" key="3">
    <source>
        <dbReference type="EMBL" id="PAX06427.1"/>
    </source>
</evidence>
<dbReference type="OrthoDB" id="7390264at2"/>
<dbReference type="InterPro" id="IPR010258">
    <property type="entry name" value="Conjugal_tfr_TrbG/VirB9/CagX"/>
</dbReference>
<accession>A0A2A2SB02</accession>
<comment type="similarity">
    <text evidence="1">Belongs to the TrbG/VirB9 family.</text>
</comment>
<dbReference type="Pfam" id="PF03524">
    <property type="entry name" value="CagX"/>
    <property type="match status" value="1"/>
</dbReference>
<dbReference type="Proteomes" id="UP000218151">
    <property type="component" value="Unassembled WGS sequence"/>
</dbReference>
<dbReference type="EMBL" id="NSLI01000007">
    <property type="protein sequence ID" value="PAX06427.1"/>
    <property type="molecule type" value="Genomic_DNA"/>
</dbReference>
<sequence length="226" mass="23869">MATAAPVAGQVPLPPPLADARVRTVTFFPDQVVTLAAEPGFATVVELSPDEQVENVVVGDSAGWQVTANKRGDRLVVKPLGRAGVTNMVVVTDQRRYVFLLQAGGTGEPAPFVVRFTYPPIAPSPGEQPAAATATVAAPAGEYRFRGTKALFPTAMRDDGQRTTISWARDVALPAIFAVDAGGREGLVNGRMVGGDYVIEGTARAYVFRLGKARAVATRRVPRAAR</sequence>
<comment type="caution">
    <text evidence="3">The sequence shown here is derived from an EMBL/GenBank/DDBJ whole genome shotgun (WGS) entry which is preliminary data.</text>
</comment>
<keyword evidence="4" id="KW-1185">Reference proteome</keyword>
<dbReference type="InterPro" id="IPR038161">
    <property type="entry name" value="VirB9/CagX/TrbG_C_sf"/>
</dbReference>
<gene>
    <name evidence="3" type="ORF">CKY28_17520</name>
</gene>
<dbReference type="CDD" id="cd06911">
    <property type="entry name" value="VirB9_CagX_TrbG"/>
    <property type="match status" value="1"/>
</dbReference>
<reference evidence="4" key="1">
    <citation type="submission" date="2017-09" db="EMBL/GenBank/DDBJ databases">
        <authorList>
            <person name="Feng G."/>
            <person name="Zhu H."/>
        </authorList>
    </citation>
    <scope>NUCLEOTIDE SEQUENCE [LARGE SCALE GENOMIC DNA]</scope>
    <source>
        <strain evidence="4">1PNM-20</strain>
    </source>
</reference>
<evidence type="ECO:0000256" key="2">
    <source>
        <dbReference type="ARBA" id="ARBA00022729"/>
    </source>
</evidence>
<proteinExistence type="inferred from homology"/>
<protein>
    <submittedName>
        <fullName evidence="3">Type VI secretion protein</fullName>
    </submittedName>
</protein>
<evidence type="ECO:0000313" key="4">
    <source>
        <dbReference type="Proteomes" id="UP000218151"/>
    </source>
</evidence>
<dbReference type="InterPro" id="IPR033645">
    <property type="entry name" value="VirB9/CagX/TrbG_C"/>
</dbReference>
<evidence type="ECO:0000256" key="1">
    <source>
        <dbReference type="ARBA" id="ARBA00006135"/>
    </source>
</evidence>
<dbReference type="AlphaFoldDB" id="A0A2A2SB02"/>
<name>A0A2A2SB02_9SPHN</name>
<organism evidence="3 4">
    <name type="scientific">Sphingomonas lenta</name>
    <dbReference type="NCBI Taxonomy" id="1141887"/>
    <lineage>
        <taxon>Bacteria</taxon>
        <taxon>Pseudomonadati</taxon>
        <taxon>Pseudomonadota</taxon>
        <taxon>Alphaproteobacteria</taxon>
        <taxon>Sphingomonadales</taxon>
        <taxon>Sphingomonadaceae</taxon>
        <taxon>Sphingomonas</taxon>
    </lineage>
</organism>
<dbReference type="Gene3D" id="2.60.40.2500">
    <property type="match status" value="1"/>
</dbReference>
<keyword evidence="2" id="KW-0732">Signal</keyword>